<dbReference type="OrthoDB" id="2147295at2"/>
<keyword evidence="3" id="KW-1185">Reference proteome</keyword>
<dbReference type="RefSeq" id="WP_092462054.1">
    <property type="nucleotide sequence ID" value="NZ_BJEE01000001.1"/>
</dbReference>
<sequence>MNHKAAKAWSLRWIAQHLASFVLLIGAVLAAAIALTALVIGVEEVIALIFAQRLINTYTNIYGNAWSTIFWHFTIVFSLVTFWSAVDTFIPEKNNNK</sequence>
<organism evidence="2 3">
    <name type="scientific">Weissella bombi</name>
    <dbReference type="NCBI Taxonomy" id="1505725"/>
    <lineage>
        <taxon>Bacteria</taxon>
        <taxon>Bacillati</taxon>
        <taxon>Bacillota</taxon>
        <taxon>Bacilli</taxon>
        <taxon>Lactobacillales</taxon>
        <taxon>Lactobacillaceae</taxon>
        <taxon>Weissella</taxon>
    </lineage>
</organism>
<evidence type="ECO:0000256" key="1">
    <source>
        <dbReference type="SAM" id="Phobius"/>
    </source>
</evidence>
<proteinExistence type="predicted"/>
<accession>A0A1C4A5U2</accession>
<name>A0A1C4A5U2_9LACO</name>
<dbReference type="Proteomes" id="UP000199268">
    <property type="component" value="Unassembled WGS sequence"/>
</dbReference>
<dbReference type="EMBL" id="FMAO01000004">
    <property type="protein sequence ID" value="SCB89921.1"/>
    <property type="molecule type" value="Genomic_DNA"/>
</dbReference>
<keyword evidence="1" id="KW-1133">Transmembrane helix</keyword>
<gene>
    <name evidence="2" type="ORF">GA0061074_10418</name>
</gene>
<evidence type="ECO:0000313" key="3">
    <source>
        <dbReference type="Proteomes" id="UP000199268"/>
    </source>
</evidence>
<keyword evidence="1" id="KW-0472">Membrane</keyword>
<evidence type="ECO:0000313" key="2">
    <source>
        <dbReference type="EMBL" id="SCB89921.1"/>
    </source>
</evidence>
<dbReference type="AlphaFoldDB" id="A0A1C4A5U2"/>
<feature type="transmembrane region" description="Helical" evidence="1">
    <location>
        <begin position="69"/>
        <end position="90"/>
    </location>
</feature>
<protein>
    <submittedName>
        <fullName evidence="2">Uncharacterized protein</fullName>
    </submittedName>
</protein>
<reference evidence="3" key="1">
    <citation type="submission" date="2016-08" db="EMBL/GenBank/DDBJ databases">
        <authorList>
            <person name="Varghese N."/>
            <person name="Submissions Spin"/>
        </authorList>
    </citation>
    <scope>NUCLEOTIDE SEQUENCE [LARGE SCALE GENOMIC DNA]</scope>
    <source>
        <strain evidence="3">R-53094</strain>
    </source>
</reference>
<keyword evidence="1" id="KW-0812">Transmembrane</keyword>
<feature type="transmembrane region" description="Helical" evidence="1">
    <location>
        <begin position="21"/>
        <end position="49"/>
    </location>
</feature>